<organism evidence="7 8">
    <name type="scientific">Neofusicoccum ribis</name>
    <dbReference type="NCBI Taxonomy" id="45134"/>
    <lineage>
        <taxon>Eukaryota</taxon>
        <taxon>Fungi</taxon>
        <taxon>Dikarya</taxon>
        <taxon>Ascomycota</taxon>
        <taxon>Pezizomycotina</taxon>
        <taxon>Dothideomycetes</taxon>
        <taxon>Dothideomycetes incertae sedis</taxon>
        <taxon>Botryosphaeriales</taxon>
        <taxon>Botryosphaeriaceae</taxon>
        <taxon>Neofusicoccum</taxon>
    </lineage>
</organism>
<dbReference type="InterPro" id="IPR029058">
    <property type="entry name" value="AB_hydrolase_fold"/>
</dbReference>
<evidence type="ECO:0000256" key="1">
    <source>
        <dbReference type="ARBA" id="ARBA00009431"/>
    </source>
</evidence>
<dbReference type="InterPro" id="IPR001563">
    <property type="entry name" value="Peptidase_S10"/>
</dbReference>
<dbReference type="PROSITE" id="PS00131">
    <property type="entry name" value="CARBOXYPEPT_SER_SER"/>
    <property type="match status" value="1"/>
</dbReference>
<accession>A0ABR3SP01</accession>
<comment type="similarity">
    <text evidence="1 6">Belongs to the peptidase S10 family.</text>
</comment>
<dbReference type="Gene3D" id="3.40.50.1820">
    <property type="entry name" value="alpha/beta hydrolase"/>
    <property type="match status" value="1"/>
</dbReference>
<evidence type="ECO:0000313" key="8">
    <source>
        <dbReference type="Proteomes" id="UP001521116"/>
    </source>
</evidence>
<dbReference type="Proteomes" id="UP001521116">
    <property type="component" value="Unassembled WGS sequence"/>
</dbReference>
<evidence type="ECO:0000256" key="5">
    <source>
        <dbReference type="ARBA" id="ARBA00023180"/>
    </source>
</evidence>
<proteinExistence type="inferred from homology"/>
<dbReference type="PRINTS" id="PR00724">
    <property type="entry name" value="CRBOXYPTASEC"/>
</dbReference>
<keyword evidence="3 6" id="KW-0645">Protease</keyword>
<keyword evidence="4 6" id="KW-0378">Hydrolase</keyword>
<dbReference type="InterPro" id="IPR018202">
    <property type="entry name" value="Ser_caboxypep_ser_AS"/>
</dbReference>
<dbReference type="PANTHER" id="PTHR11802">
    <property type="entry name" value="SERINE PROTEASE FAMILY S10 SERINE CARBOXYPEPTIDASE"/>
    <property type="match status" value="1"/>
</dbReference>
<evidence type="ECO:0000256" key="3">
    <source>
        <dbReference type="ARBA" id="ARBA00022670"/>
    </source>
</evidence>
<keyword evidence="5" id="KW-0325">Glycoprotein</keyword>
<name>A0ABR3SP01_9PEZI</name>
<evidence type="ECO:0000256" key="6">
    <source>
        <dbReference type="RuleBase" id="RU361156"/>
    </source>
</evidence>
<keyword evidence="8" id="KW-1185">Reference proteome</keyword>
<reference evidence="7 8" key="1">
    <citation type="submission" date="2024-02" db="EMBL/GenBank/DDBJ databases">
        <title>De novo assembly and annotation of 12 fungi associated with fruit tree decline syndrome in Ontario, Canada.</title>
        <authorList>
            <person name="Sulman M."/>
            <person name="Ellouze W."/>
            <person name="Ilyukhin E."/>
        </authorList>
    </citation>
    <scope>NUCLEOTIDE SEQUENCE [LARGE SCALE GENOMIC DNA]</scope>
    <source>
        <strain evidence="7 8">M1-105</strain>
    </source>
</reference>
<keyword evidence="2 6" id="KW-0121">Carboxypeptidase</keyword>
<comment type="caution">
    <text evidence="7">The sequence shown here is derived from an EMBL/GenBank/DDBJ whole genome shotgun (WGS) entry which is preliminary data.</text>
</comment>
<evidence type="ECO:0000313" key="7">
    <source>
        <dbReference type="EMBL" id="KAL1625948.1"/>
    </source>
</evidence>
<sequence>MFLRMLIGVLAVFKENGPVNWMAGQYQPVKNHYAWTNISNVVWIEQPVGTGYSRGKPNATSEADVAAQFAGFWKNFVDLFELQNRKVYITGESYAGMYVPYIADHMIELDDPTYFNVSGIMIYDPSIGHDTVTGDAPTLSLVDNNRPSFPFNDTFSEHIRNMSAACGYDDFVSEGLTYPPKGPFGPPPGAFPNGTVTPDCAILDDVFTAIFLLNPCFNIYQVSQLCPIQWDVLGFPYSSFYFPPGYQEPYFNRSDVKALLHAPPDANWKVCTDTDVFVGDDGDTSPPSGLTGGPLARVAEATNNVIVGHGSYDMVLILNGTLLTLQNLTWNGAQGFSAPPDEPFYVPYHDAPFEESLSGAGVFGSWGADRGLTFVAIELAGHAVPGFTQAAGLRHLELLLGRIGNLSEVSGFSTQPGYPQPDVPLGRGTTPVQAVLGGGGYGR</sequence>
<dbReference type="PANTHER" id="PTHR11802:SF479">
    <property type="entry name" value="CARBOXYPEPTIDASE"/>
    <property type="match status" value="1"/>
</dbReference>
<dbReference type="EC" id="3.4.16.-" evidence="6"/>
<dbReference type="SUPFAM" id="SSF53474">
    <property type="entry name" value="alpha/beta-Hydrolases"/>
    <property type="match status" value="1"/>
</dbReference>
<gene>
    <name evidence="7" type="ORF">SLS56_007095</name>
</gene>
<evidence type="ECO:0000256" key="4">
    <source>
        <dbReference type="ARBA" id="ARBA00022801"/>
    </source>
</evidence>
<dbReference type="Pfam" id="PF00450">
    <property type="entry name" value="Peptidase_S10"/>
    <property type="match status" value="1"/>
</dbReference>
<protein>
    <recommendedName>
        <fullName evidence="6">Carboxypeptidase</fullName>
        <ecNumber evidence="6">3.4.16.-</ecNumber>
    </recommendedName>
</protein>
<evidence type="ECO:0000256" key="2">
    <source>
        <dbReference type="ARBA" id="ARBA00022645"/>
    </source>
</evidence>
<dbReference type="EMBL" id="JAJVDC020000088">
    <property type="protein sequence ID" value="KAL1625948.1"/>
    <property type="molecule type" value="Genomic_DNA"/>
</dbReference>